<dbReference type="Proteomes" id="UP000634136">
    <property type="component" value="Unassembled WGS sequence"/>
</dbReference>
<dbReference type="PROSITE" id="PS00108">
    <property type="entry name" value="PROTEIN_KINASE_ST"/>
    <property type="match status" value="1"/>
</dbReference>
<keyword evidence="8" id="KW-0611">Plant defense</keyword>
<dbReference type="InterPro" id="IPR050823">
    <property type="entry name" value="Plant_Ser_Thr_Prot_Kinase"/>
</dbReference>
<evidence type="ECO:0000313" key="11">
    <source>
        <dbReference type="EMBL" id="KAF7830405.1"/>
    </source>
</evidence>
<dbReference type="InterPro" id="IPR001245">
    <property type="entry name" value="Ser-Thr/Tyr_kinase_cat_dom"/>
</dbReference>
<protein>
    <recommendedName>
        <fullName evidence="2">non-specific serine/threonine protein kinase</fullName>
        <ecNumber evidence="2">2.7.11.1</ecNumber>
    </recommendedName>
</protein>
<dbReference type="CDD" id="cd14066">
    <property type="entry name" value="STKc_IRAK"/>
    <property type="match status" value="1"/>
</dbReference>
<evidence type="ECO:0000256" key="8">
    <source>
        <dbReference type="ARBA" id="ARBA00022821"/>
    </source>
</evidence>
<accession>A0A834WNU3</accession>
<keyword evidence="4" id="KW-0723">Serine/threonine-protein kinase</keyword>
<keyword evidence="5" id="KW-0808">Transferase</keyword>
<evidence type="ECO:0000256" key="6">
    <source>
        <dbReference type="ARBA" id="ARBA00022741"/>
    </source>
</evidence>
<dbReference type="FunFam" id="3.30.200.20:FF:000228">
    <property type="entry name" value="Serine/threonine-protein kinase BIK1"/>
    <property type="match status" value="1"/>
</dbReference>
<evidence type="ECO:0000313" key="12">
    <source>
        <dbReference type="Proteomes" id="UP000634136"/>
    </source>
</evidence>
<dbReference type="GO" id="GO:0005886">
    <property type="term" value="C:plasma membrane"/>
    <property type="evidence" value="ECO:0007669"/>
    <property type="project" value="UniProtKB-SubCell"/>
</dbReference>
<evidence type="ECO:0000256" key="7">
    <source>
        <dbReference type="ARBA" id="ARBA00022777"/>
    </source>
</evidence>
<dbReference type="OrthoDB" id="4062651at2759"/>
<evidence type="ECO:0000256" key="4">
    <source>
        <dbReference type="ARBA" id="ARBA00022527"/>
    </source>
</evidence>
<dbReference type="FunFam" id="1.10.510.10:FF:000258">
    <property type="entry name" value="Probable serine/threonine-protein kinase PBL8"/>
    <property type="match status" value="1"/>
</dbReference>
<dbReference type="GO" id="GO:0006952">
    <property type="term" value="P:defense response"/>
    <property type="evidence" value="ECO:0007669"/>
    <property type="project" value="UniProtKB-KW"/>
</dbReference>
<keyword evidence="3" id="KW-1003">Cell membrane</keyword>
<dbReference type="InterPro" id="IPR011009">
    <property type="entry name" value="Kinase-like_dom_sf"/>
</dbReference>
<feature type="domain" description="Protein kinase" evidence="10">
    <location>
        <begin position="218"/>
        <end position="498"/>
    </location>
</feature>
<dbReference type="GO" id="GO:0004674">
    <property type="term" value="F:protein serine/threonine kinase activity"/>
    <property type="evidence" value="ECO:0007669"/>
    <property type="project" value="UniProtKB-KW"/>
</dbReference>
<keyword evidence="12" id="KW-1185">Reference proteome</keyword>
<evidence type="ECO:0000256" key="2">
    <source>
        <dbReference type="ARBA" id="ARBA00012513"/>
    </source>
</evidence>
<proteinExistence type="predicted"/>
<comment type="caution">
    <text evidence="11">The sequence shown here is derived from an EMBL/GenBank/DDBJ whole genome shotgun (WGS) entry which is preliminary data.</text>
</comment>
<dbReference type="GO" id="GO:0005524">
    <property type="term" value="F:ATP binding"/>
    <property type="evidence" value="ECO:0007669"/>
    <property type="project" value="UniProtKB-KW"/>
</dbReference>
<keyword evidence="9" id="KW-0067">ATP-binding</keyword>
<organism evidence="11 12">
    <name type="scientific">Senna tora</name>
    <dbReference type="NCBI Taxonomy" id="362788"/>
    <lineage>
        <taxon>Eukaryota</taxon>
        <taxon>Viridiplantae</taxon>
        <taxon>Streptophyta</taxon>
        <taxon>Embryophyta</taxon>
        <taxon>Tracheophyta</taxon>
        <taxon>Spermatophyta</taxon>
        <taxon>Magnoliopsida</taxon>
        <taxon>eudicotyledons</taxon>
        <taxon>Gunneridae</taxon>
        <taxon>Pentapetalae</taxon>
        <taxon>rosids</taxon>
        <taxon>fabids</taxon>
        <taxon>Fabales</taxon>
        <taxon>Fabaceae</taxon>
        <taxon>Caesalpinioideae</taxon>
        <taxon>Cassia clade</taxon>
        <taxon>Senna</taxon>
    </lineage>
</organism>
<keyword evidence="6" id="KW-0547">Nucleotide-binding</keyword>
<dbReference type="Pfam" id="PF07714">
    <property type="entry name" value="PK_Tyr_Ser-Thr"/>
    <property type="match status" value="1"/>
</dbReference>
<dbReference type="SUPFAM" id="SSF56112">
    <property type="entry name" value="Protein kinase-like (PK-like)"/>
    <property type="match status" value="1"/>
</dbReference>
<evidence type="ECO:0000256" key="5">
    <source>
        <dbReference type="ARBA" id="ARBA00022679"/>
    </source>
</evidence>
<evidence type="ECO:0000256" key="9">
    <source>
        <dbReference type="ARBA" id="ARBA00022840"/>
    </source>
</evidence>
<dbReference type="PROSITE" id="PS50011">
    <property type="entry name" value="PROTEIN_KINASE_DOM"/>
    <property type="match status" value="1"/>
</dbReference>
<gene>
    <name evidence="11" type="ORF">G2W53_012738</name>
</gene>
<reference evidence="11" key="1">
    <citation type="submission" date="2020-09" db="EMBL/GenBank/DDBJ databases">
        <title>Genome-Enabled Discovery of Anthraquinone Biosynthesis in Senna tora.</title>
        <authorList>
            <person name="Kang S.-H."/>
            <person name="Pandey R.P."/>
            <person name="Lee C.-M."/>
            <person name="Sim J.-S."/>
            <person name="Jeong J.-T."/>
            <person name="Choi B.-S."/>
            <person name="Jung M."/>
            <person name="Ginzburg D."/>
            <person name="Zhao K."/>
            <person name="Won S.Y."/>
            <person name="Oh T.-J."/>
            <person name="Yu Y."/>
            <person name="Kim N.-H."/>
            <person name="Lee O.R."/>
            <person name="Lee T.-H."/>
            <person name="Bashyal P."/>
            <person name="Kim T.-S."/>
            <person name="Lee W.-H."/>
            <person name="Kawkins C."/>
            <person name="Kim C.-K."/>
            <person name="Kim J.S."/>
            <person name="Ahn B.O."/>
            <person name="Rhee S.Y."/>
            <person name="Sohng J.K."/>
        </authorList>
    </citation>
    <scope>NUCLEOTIDE SEQUENCE</scope>
    <source>
        <tissue evidence="11">Leaf</tissue>
    </source>
</reference>
<sequence>METLGHRQAHQFAQLLRSSRQHEFFDLIEVCPSQQGHVVASSHVNPRTRNYHFLHSFPYHSRYMVSHESPVTCAHHMESLHFQLVHNFRHRRRLKHLAPVAGRRGGRSEEHQVGNVDVEVRGQELDLLSPLPDRHGPKPMSPKKITWKSITLVLSCYKSNYPLEEKQRLKQGSFQRLCLSDISNSSSCQAIDDLSVSLVGSKLHIFTLEELREATHNFSWSNLLGEGGFGPVHKGFFYDKLRPGLKAQPVAVKRLDLDGLQGHREWLAEIIFLGQLRHPHLVKLIGYCYEEEHRLLVYEYMPRGSLENQLFRRYSAALPWSTRMKIALGAAKGLAFLHEVDKPVIYRDFKASNILLDSDYTAKLSDFGLAKDGPEGEDTHVTTRVMGTQGYAAPEYVMTGHLTTKSDVYSYGVVLLELLTGKRVVDNKRPSREQSLVEWARPMLRDHRKLCRIIDPRLEGQFPARGAHKVAALAYKCLSHHPNPRPTMTDVVTVLESLQDFDDVYMGSFVYVAVTESTGDT</sequence>
<evidence type="ECO:0000259" key="10">
    <source>
        <dbReference type="PROSITE" id="PS50011"/>
    </source>
</evidence>
<dbReference type="Gene3D" id="1.10.510.10">
    <property type="entry name" value="Transferase(Phosphotransferase) domain 1"/>
    <property type="match status" value="1"/>
</dbReference>
<dbReference type="InterPro" id="IPR000719">
    <property type="entry name" value="Prot_kinase_dom"/>
</dbReference>
<dbReference type="AlphaFoldDB" id="A0A834WNU3"/>
<dbReference type="EC" id="2.7.11.1" evidence="2"/>
<comment type="subcellular location">
    <subcellularLocation>
        <location evidence="1">Cell membrane</location>
    </subcellularLocation>
</comment>
<evidence type="ECO:0000256" key="3">
    <source>
        <dbReference type="ARBA" id="ARBA00022475"/>
    </source>
</evidence>
<keyword evidence="3" id="KW-0472">Membrane</keyword>
<dbReference type="Gene3D" id="3.30.200.20">
    <property type="entry name" value="Phosphorylase Kinase, domain 1"/>
    <property type="match status" value="1"/>
</dbReference>
<dbReference type="EMBL" id="JAAIUW010000005">
    <property type="protein sequence ID" value="KAF7830405.1"/>
    <property type="molecule type" value="Genomic_DNA"/>
</dbReference>
<dbReference type="PANTHER" id="PTHR45621">
    <property type="entry name" value="OS01G0588500 PROTEIN-RELATED"/>
    <property type="match status" value="1"/>
</dbReference>
<dbReference type="InterPro" id="IPR008271">
    <property type="entry name" value="Ser/Thr_kinase_AS"/>
</dbReference>
<keyword evidence="7 11" id="KW-0418">Kinase</keyword>
<evidence type="ECO:0000256" key="1">
    <source>
        <dbReference type="ARBA" id="ARBA00004236"/>
    </source>
</evidence>
<name>A0A834WNU3_9FABA</name>